<organism evidence="1 2">
    <name type="scientific">Halalkalibacter suaedae</name>
    <dbReference type="NCBI Taxonomy" id="2822140"/>
    <lineage>
        <taxon>Bacteria</taxon>
        <taxon>Bacillati</taxon>
        <taxon>Bacillota</taxon>
        <taxon>Bacilli</taxon>
        <taxon>Bacillales</taxon>
        <taxon>Bacillaceae</taxon>
        <taxon>Halalkalibacter</taxon>
    </lineage>
</organism>
<keyword evidence="1" id="KW-0449">Lipoprotein</keyword>
<dbReference type="InterPro" id="IPR019076">
    <property type="entry name" value="Spore_lipoprot_YhcN/YlaJ-like"/>
</dbReference>
<proteinExistence type="predicted"/>
<sequence>MRQYVVFAVAVLSLSGCVIPQDQPLGSNADPNRGYNHFGVQNVRSYEGPLSDLMVPDAAPNGIGSTAQEILRNKGETSQNYNLSMSHEGINNAGSRILSNKPGIIRDKPAHQNNPNLEKRPIREKSQVLQSELKTERAIEQRVEQFAEVRDAHVISDGNVYVIGVESTESDRVSLIQSIEKEVAGMDEAEIYITTNRRVINRIKALEHHISLPQPLESIGGAVAEMVDLIDDTTNHRR</sequence>
<dbReference type="EMBL" id="JAGKSQ010000002">
    <property type="protein sequence ID" value="MBP3950671.1"/>
    <property type="molecule type" value="Genomic_DNA"/>
</dbReference>
<dbReference type="Proteomes" id="UP000678228">
    <property type="component" value="Unassembled WGS sequence"/>
</dbReference>
<keyword evidence="2" id="KW-1185">Reference proteome</keyword>
<reference evidence="1" key="1">
    <citation type="submission" date="2021-03" db="EMBL/GenBank/DDBJ databases">
        <title>Bacillus suaedae sp. nov., isolated from Suaeda aralocaspica.</title>
        <authorList>
            <person name="Lei R.F.R."/>
        </authorList>
    </citation>
    <scope>NUCLEOTIDE SEQUENCE</scope>
    <source>
        <strain evidence="1">YZJH907-2</strain>
    </source>
</reference>
<dbReference type="AlphaFoldDB" id="A0A940WQV8"/>
<evidence type="ECO:0000313" key="1">
    <source>
        <dbReference type="EMBL" id="MBP3950671.1"/>
    </source>
</evidence>
<dbReference type="PROSITE" id="PS51257">
    <property type="entry name" value="PROKAR_LIPOPROTEIN"/>
    <property type="match status" value="1"/>
</dbReference>
<dbReference type="Pfam" id="PF09580">
    <property type="entry name" value="Spore_YhcN_YlaJ"/>
    <property type="match status" value="1"/>
</dbReference>
<comment type="caution">
    <text evidence="1">The sequence shown here is derived from an EMBL/GenBank/DDBJ whole genome shotgun (WGS) entry which is preliminary data.</text>
</comment>
<name>A0A940WQV8_9BACI</name>
<dbReference type="RefSeq" id="WP_210596356.1">
    <property type="nucleotide sequence ID" value="NZ_JAGKSQ010000002.1"/>
</dbReference>
<protein>
    <submittedName>
        <fullName evidence="1">YhcN/YlaJ family sporulation lipoprotein</fullName>
    </submittedName>
</protein>
<evidence type="ECO:0000313" key="2">
    <source>
        <dbReference type="Proteomes" id="UP000678228"/>
    </source>
</evidence>
<gene>
    <name evidence="1" type="ORF">J7W16_05945</name>
</gene>
<accession>A0A940WQV8</accession>